<evidence type="ECO:0000256" key="7">
    <source>
        <dbReference type="ARBA" id="ARBA00023160"/>
    </source>
</evidence>
<dbReference type="GO" id="GO:0006633">
    <property type="term" value="P:fatty acid biosynthetic process"/>
    <property type="evidence" value="ECO:0007669"/>
    <property type="project" value="UniProtKB-UniRule"/>
</dbReference>
<keyword evidence="1 8" id="KW-0444">Lipid biosynthesis</keyword>
<evidence type="ECO:0000256" key="2">
    <source>
        <dbReference type="ARBA" id="ARBA00022679"/>
    </source>
</evidence>
<organism evidence="10 11">
    <name type="scientific">Ferirhizobium litorale</name>
    <dbReference type="NCBI Taxonomy" id="2927786"/>
    <lineage>
        <taxon>Bacteria</taxon>
        <taxon>Pseudomonadati</taxon>
        <taxon>Pseudomonadota</taxon>
        <taxon>Alphaproteobacteria</taxon>
        <taxon>Hyphomicrobiales</taxon>
        <taxon>Rhizobiaceae</taxon>
        <taxon>Ferirhizobium</taxon>
    </lineage>
</organism>
<dbReference type="EC" id="2.7.8.7" evidence="8"/>
<evidence type="ECO:0000259" key="9">
    <source>
        <dbReference type="Pfam" id="PF01648"/>
    </source>
</evidence>
<dbReference type="InterPro" id="IPR008278">
    <property type="entry name" value="4-PPantetheinyl_Trfase_dom"/>
</dbReference>
<name>A0AAE3Q8R6_9HYPH</name>
<feature type="binding site" evidence="8">
    <location>
        <position position="57"/>
    </location>
    <ligand>
        <name>Mg(2+)</name>
        <dbReference type="ChEBI" id="CHEBI:18420"/>
    </ligand>
</feature>
<reference evidence="10" key="1">
    <citation type="submission" date="2022-03" db="EMBL/GenBank/DDBJ databases">
        <title>Fererhizobium litorale gen. nov., sp. nov., isolated from sandy sediments of the Sea of Japan seashore.</title>
        <authorList>
            <person name="Romanenko L."/>
            <person name="Kurilenko V."/>
            <person name="Otstavnykh N."/>
            <person name="Svetashev V."/>
            <person name="Tekutyeva L."/>
            <person name="Isaeva M."/>
            <person name="Mikhailov V."/>
        </authorList>
    </citation>
    <scope>NUCLEOTIDE SEQUENCE</scope>
    <source>
        <strain evidence="10">KMM 9576</strain>
    </source>
</reference>
<dbReference type="InterPro" id="IPR002582">
    <property type="entry name" value="ACPS"/>
</dbReference>
<feature type="binding site" evidence="8">
    <location>
        <position position="8"/>
    </location>
    <ligand>
        <name>Mg(2+)</name>
        <dbReference type="ChEBI" id="CHEBI:18420"/>
    </ligand>
</feature>
<dbReference type="GO" id="GO:0008897">
    <property type="term" value="F:holo-[acyl-carrier-protein] synthase activity"/>
    <property type="evidence" value="ECO:0007669"/>
    <property type="project" value="UniProtKB-UniRule"/>
</dbReference>
<dbReference type="Gene3D" id="3.90.470.20">
    <property type="entry name" value="4'-phosphopantetheinyl transferase domain"/>
    <property type="match status" value="1"/>
</dbReference>
<comment type="caution">
    <text evidence="10">The sequence shown here is derived from an EMBL/GenBank/DDBJ whole genome shotgun (WGS) entry which is preliminary data.</text>
</comment>
<comment type="subcellular location">
    <subcellularLocation>
        <location evidence="8">Cytoplasm</location>
    </subcellularLocation>
</comment>
<evidence type="ECO:0000256" key="5">
    <source>
        <dbReference type="ARBA" id="ARBA00022842"/>
    </source>
</evidence>
<comment type="similarity">
    <text evidence="8">Belongs to the P-Pant transferase superfamily. AcpS family.</text>
</comment>
<dbReference type="RefSeq" id="WP_311785461.1">
    <property type="nucleotide sequence ID" value="NZ_JALDYY010000002.1"/>
</dbReference>
<dbReference type="NCBIfam" id="TIGR00516">
    <property type="entry name" value="acpS"/>
    <property type="match status" value="1"/>
</dbReference>
<dbReference type="GO" id="GO:0000287">
    <property type="term" value="F:magnesium ion binding"/>
    <property type="evidence" value="ECO:0007669"/>
    <property type="project" value="UniProtKB-UniRule"/>
</dbReference>
<keyword evidence="4 8" id="KW-0276">Fatty acid metabolism</keyword>
<keyword evidence="11" id="KW-1185">Reference proteome</keyword>
<keyword evidence="8" id="KW-0963">Cytoplasm</keyword>
<evidence type="ECO:0000313" key="10">
    <source>
        <dbReference type="EMBL" id="MDI7921287.1"/>
    </source>
</evidence>
<feature type="domain" description="4'-phosphopantetheinyl transferase" evidence="9">
    <location>
        <begin position="4"/>
        <end position="98"/>
    </location>
</feature>
<keyword evidence="5 8" id="KW-0460">Magnesium</keyword>
<comment type="function">
    <text evidence="8">Transfers the 4'-phosphopantetheine moiety from coenzyme A to a Ser of acyl-carrier-protein.</text>
</comment>
<protein>
    <recommendedName>
        <fullName evidence="8">Holo-[acyl-carrier-protein] synthase</fullName>
        <shortName evidence="8">Holo-ACP synthase</shortName>
        <ecNumber evidence="8">2.7.8.7</ecNumber>
    </recommendedName>
    <alternativeName>
        <fullName evidence="8">4'-phosphopantetheinyl transferase AcpS</fullName>
    </alternativeName>
</protein>
<evidence type="ECO:0000256" key="1">
    <source>
        <dbReference type="ARBA" id="ARBA00022516"/>
    </source>
</evidence>
<comment type="cofactor">
    <cofactor evidence="8">
        <name>Mg(2+)</name>
        <dbReference type="ChEBI" id="CHEBI:18420"/>
    </cofactor>
</comment>
<keyword evidence="7 8" id="KW-0275">Fatty acid biosynthesis</keyword>
<comment type="catalytic activity">
    <reaction evidence="8">
        <text>apo-[ACP] + CoA = holo-[ACP] + adenosine 3',5'-bisphosphate + H(+)</text>
        <dbReference type="Rhea" id="RHEA:12068"/>
        <dbReference type="Rhea" id="RHEA-COMP:9685"/>
        <dbReference type="Rhea" id="RHEA-COMP:9690"/>
        <dbReference type="ChEBI" id="CHEBI:15378"/>
        <dbReference type="ChEBI" id="CHEBI:29999"/>
        <dbReference type="ChEBI" id="CHEBI:57287"/>
        <dbReference type="ChEBI" id="CHEBI:58343"/>
        <dbReference type="ChEBI" id="CHEBI:64479"/>
        <dbReference type="EC" id="2.7.8.7"/>
    </reaction>
</comment>
<evidence type="ECO:0000256" key="8">
    <source>
        <dbReference type="HAMAP-Rule" id="MF_00101"/>
    </source>
</evidence>
<gene>
    <name evidence="8 10" type="primary">acpS</name>
    <name evidence="10" type="ORF">MRS75_04210</name>
</gene>
<dbReference type="Pfam" id="PF01648">
    <property type="entry name" value="ACPS"/>
    <property type="match status" value="1"/>
</dbReference>
<evidence type="ECO:0000256" key="6">
    <source>
        <dbReference type="ARBA" id="ARBA00023098"/>
    </source>
</evidence>
<dbReference type="InterPro" id="IPR037143">
    <property type="entry name" value="4-PPantetheinyl_Trfase_dom_sf"/>
</dbReference>
<keyword evidence="3 8" id="KW-0479">Metal-binding</keyword>
<dbReference type="InterPro" id="IPR004568">
    <property type="entry name" value="Ppantetheine-prot_Trfase_dom"/>
</dbReference>
<dbReference type="AlphaFoldDB" id="A0AAE3Q8R6"/>
<keyword evidence="6 8" id="KW-0443">Lipid metabolism</keyword>
<dbReference type="Proteomes" id="UP001161580">
    <property type="component" value="Unassembled WGS sequence"/>
</dbReference>
<dbReference type="GO" id="GO:0005737">
    <property type="term" value="C:cytoplasm"/>
    <property type="evidence" value="ECO:0007669"/>
    <property type="project" value="UniProtKB-SubCell"/>
</dbReference>
<evidence type="ECO:0000313" key="11">
    <source>
        <dbReference type="Proteomes" id="UP001161580"/>
    </source>
</evidence>
<sequence length="134" mass="14765">MIIGIGSDLIDIRRVEKSIARFGERFTLRCFTEIERAKSDRRKNRAESYAKRFAAKEACAKALGTGIAHGVFWKDMGVVNLPGGKPTMVLTGGAADRLREMVPAGQDAFIHLTITDEYPIAQAFVIIEARPVAE</sequence>
<evidence type="ECO:0000256" key="3">
    <source>
        <dbReference type="ARBA" id="ARBA00022723"/>
    </source>
</evidence>
<dbReference type="EMBL" id="JALDYZ010000002">
    <property type="protein sequence ID" value="MDI7921287.1"/>
    <property type="molecule type" value="Genomic_DNA"/>
</dbReference>
<accession>A0AAE3Q8R6</accession>
<dbReference type="NCBIfam" id="TIGR00556">
    <property type="entry name" value="pantethn_trn"/>
    <property type="match status" value="1"/>
</dbReference>
<dbReference type="HAMAP" id="MF_00101">
    <property type="entry name" value="AcpS"/>
    <property type="match status" value="1"/>
</dbReference>
<dbReference type="SUPFAM" id="SSF56214">
    <property type="entry name" value="4'-phosphopantetheinyl transferase"/>
    <property type="match status" value="1"/>
</dbReference>
<evidence type="ECO:0000256" key="4">
    <source>
        <dbReference type="ARBA" id="ARBA00022832"/>
    </source>
</evidence>
<proteinExistence type="inferred from homology"/>
<keyword evidence="2 8" id="KW-0808">Transferase</keyword>